<evidence type="ECO:0000313" key="2">
    <source>
        <dbReference type="Proteomes" id="UP001431131"/>
    </source>
</evidence>
<dbReference type="PROSITE" id="PS51257">
    <property type="entry name" value="PROKAR_LIPOPROTEIN"/>
    <property type="match status" value="1"/>
</dbReference>
<sequence length="157" mass="17869">MKTKIVLLSIVIFILGACGAKNYEPVAINLDSDTCDTCNMGIQNEQASAQIIKEDGTPMKFDDIGCLITYLQEKDGKIAEAYVHDHNSKKWIDMESSYFIHSIEIDTPMSYGIIAFESEQDAKDWQQENRGDLYTKDHLLQVNMKDFKKDMNKSHGH</sequence>
<dbReference type="SUPFAM" id="SSF160387">
    <property type="entry name" value="NosL/MerB-like"/>
    <property type="match status" value="1"/>
</dbReference>
<dbReference type="PANTHER" id="PTHR41247">
    <property type="entry name" value="HTH-TYPE TRANSCRIPTIONAL REPRESSOR YCNK"/>
    <property type="match status" value="1"/>
</dbReference>
<keyword evidence="2" id="KW-1185">Reference proteome</keyword>
<protein>
    <submittedName>
        <fullName evidence="1">Nitrous oxide reductase accessory protein NosL</fullName>
    </submittedName>
</protein>
<accession>A0AAW5E2A3</accession>
<dbReference type="Pfam" id="PF05573">
    <property type="entry name" value="NosL"/>
    <property type="match status" value="1"/>
</dbReference>
<dbReference type="InterPro" id="IPR008719">
    <property type="entry name" value="N2O_reductase_NosL"/>
</dbReference>
<dbReference type="EMBL" id="JAKTTI010000010">
    <property type="protein sequence ID" value="MCH1625400.1"/>
    <property type="molecule type" value="Genomic_DNA"/>
</dbReference>
<dbReference type="AlphaFoldDB" id="A0AAW5E2A3"/>
<reference evidence="1" key="1">
    <citation type="submission" date="2022-02" db="EMBL/GenBank/DDBJ databases">
        <title>Fredinandcohnia quinoae sp. nov. isolated from Chenopodium quinoa seeds.</title>
        <authorList>
            <person name="Saati-Santamaria Z."/>
            <person name="Flores-Felix J.D."/>
            <person name="Igual J.M."/>
            <person name="Velazquez E."/>
            <person name="Garcia-Fraile P."/>
            <person name="Martinez-Molina E."/>
        </authorList>
    </citation>
    <scope>NUCLEOTIDE SEQUENCE</scope>
    <source>
        <strain evidence="1">SECRCQ15</strain>
    </source>
</reference>
<dbReference type="Proteomes" id="UP001431131">
    <property type="component" value="Unassembled WGS sequence"/>
</dbReference>
<organism evidence="1 2">
    <name type="scientific">Fredinandcohnia quinoae</name>
    <dbReference type="NCBI Taxonomy" id="2918902"/>
    <lineage>
        <taxon>Bacteria</taxon>
        <taxon>Bacillati</taxon>
        <taxon>Bacillota</taxon>
        <taxon>Bacilli</taxon>
        <taxon>Bacillales</taxon>
        <taxon>Bacillaceae</taxon>
        <taxon>Fredinandcohnia</taxon>
    </lineage>
</organism>
<proteinExistence type="predicted"/>
<comment type="caution">
    <text evidence="1">The sequence shown here is derived from an EMBL/GenBank/DDBJ whole genome shotgun (WGS) entry which is preliminary data.</text>
</comment>
<name>A0AAW5E2A3_9BACI</name>
<gene>
    <name evidence="1" type="ORF">MJG50_08685</name>
</gene>
<evidence type="ECO:0000313" key="1">
    <source>
        <dbReference type="EMBL" id="MCH1625400.1"/>
    </source>
</evidence>
<dbReference type="RefSeq" id="WP_240254803.1">
    <property type="nucleotide sequence ID" value="NZ_JAKTTI010000010.1"/>
</dbReference>
<dbReference type="PANTHER" id="PTHR41247:SF1">
    <property type="entry name" value="HTH-TYPE TRANSCRIPTIONAL REPRESSOR YCNK"/>
    <property type="match status" value="1"/>
</dbReference>